<accession>A0AAD3SJ78</accession>
<comment type="caution">
    <text evidence="2">The sequence shown here is derived from an EMBL/GenBank/DDBJ whole genome shotgun (WGS) entry which is preliminary data.</text>
</comment>
<evidence type="ECO:0000256" key="1">
    <source>
        <dbReference type="SAM" id="Phobius"/>
    </source>
</evidence>
<dbReference type="Proteomes" id="UP001279734">
    <property type="component" value="Unassembled WGS sequence"/>
</dbReference>
<name>A0AAD3SJ78_NEPGR</name>
<gene>
    <name evidence="2" type="ORF">Nepgr_013656</name>
</gene>
<dbReference type="EMBL" id="BSYO01000011">
    <property type="protein sequence ID" value="GMH11815.1"/>
    <property type="molecule type" value="Genomic_DNA"/>
</dbReference>
<sequence>MFKSYFLVSLTWISVLTFQIGLILIIIEKHQENWKREKCTRDSERECCGFSERDSRLENPSTSLNLLFAKRMRNFESNSYVLYSFHRLKLRKPMPL</sequence>
<dbReference type="AlphaFoldDB" id="A0AAD3SJ78"/>
<keyword evidence="1" id="KW-0812">Transmembrane</keyword>
<organism evidence="2 3">
    <name type="scientific">Nepenthes gracilis</name>
    <name type="common">Slender pitcher plant</name>
    <dbReference type="NCBI Taxonomy" id="150966"/>
    <lineage>
        <taxon>Eukaryota</taxon>
        <taxon>Viridiplantae</taxon>
        <taxon>Streptophyta</taxon>
        <taxon>Embryophyta</taxon>
        <taxon>Tracheophyta</taxon>
        <taxon>Spermatophyta</taxon>
        <taxon>Magnoliopsida</taxon>
        <taxon>eudicotyledons</taxon>
        <taxon>Gunneridae</taxon>
        <taxon>Pentapetalae</taxon>
        <taxon>Caryophyllales</taxon>
        <taxon>Nepenthaceae</taxon>
        <taxon>Nepenthes</taxon>
    </lineage>
</organism>
<evidence type="ECO:0000313" key="2">
    <source>
        <dbReference type="EMBL" id="GMH11815.1"/>
    </source>
</evidence>
<proteinExistence type="predicted"/>
<keyword evidence="1" id="KW-0472">Membrane</keyword>
<protein>
    <submittedName>
        <fullName evidence="2">Uncharacterized protein</fullName>
    </submittedName>
</protein>
<reference evidence="2" key="1">
    <citation type="submission" date="2023-05" db="EMBL/GenBank/DDBJ databases">
        <title>Nepenthes gracilis genome sequencing.</title>
        <authorList>
            <person name="Fukushima K."/>
        </authorList>
    </citation>
    <scope>NUCLEOTIDE SEQUENCE</scope>
    <source>
        <strain evidence="2">SING2019-196</strain>
    </source>
</reference>
<feature type="transmembrane region" description="Helical" evidence="1">
    <location>
        <begin position="6"/>
        <end position="27"/>
    </location>
</feature>
<keyword evidence="1" id="KW-1133">Transmembrane helix</keyword>
<evidence type="ECO:0000313" key="3">
    <source>
        <dbReference type="Proteomes" id="UP001279734"/>
    </source>
</evidence>
<keyword evidence="3" id="KW-1185">Reference proteome</keyword>